<name>A0ABV3DCW8_9ACTN</name>
<evidence type="ECO:0000313" key="2">
    <source>
        <dbReference type="EMBL" id="MEU8133589.1"/>
    </source>
</evidence>
<keyword evidence="1" id="KW-1133">Transmembrane helix</keyword>
<evidence type="ECO:0000256" key="1">
    <source>
        <dbReference type="SAM" id="Phobius"/>
    </source>
</evidence>
<gene>
    <name evidence="2" type="ORF">AB0C36_08790</name>
</gene>
<keyword evidence="3" id="KW-1185">Reference proteome</keyword>
<keyword evidence="1" id="KW-0812">Transmembrane</keyword>
<dbReference type="RefSeq" id="WP_358351317.1">
    <property type="nucleotide sequence ID" value="NZ_JBEZFP010000015.1"/>
</dbReference>
<feature type="transmembrane region" description="Helical" evidence="1">
    <location>
        <begin position="20"/>
        <end position="38"/>
    </location>
</feature>
<proteinExistence type="predicted"/>
<feature type="transmembrane region" description="Helical" evidence="1">
    <location>
        <begin position="74"/>
        <end position="93"/>
    </location>
</feature>
<accession>A0ABV3DCW8</accession>
<reference evidence="2 3" key="1">
    <citation type="submission" date="2024-06" db="EMBL/GenBank/DDBJ databases">
        <title>The Natural Products Discovery Center: Release of the First 8490 Sequenced Strains for Exploring Actinobacteria Biosynthetic Diversity.</title>
        <authorList>
            <person name="Kalkreuter E."/>
            <person name="Kautsar S.A."/>
            <person name="Yang D."/>
            <person name="Bader C.D."/>
            <person name="Teijaro C.N."/>
            <person name="Fluegel L."/>
            <person name="Davis C.M."/>
            <person name="Simpson J.R."/>
            <person name="Lauterbach L."/>
            <person name="Steele A.D."/>
            <person name="Gui C."/>
            <person name="Meng S."/>
            <person name="Li G."/>
            <person name="Viehrig K."/>
            <person name="Ye F."/>
            <person name="Su P."/>
            <person name="Kiefer A.F."/>
            <person name="Nichols A."/>
            <person name="Cepeda A.J."/>
            <person name="Yan W."/>
            <person name="Fan B."/>
            <person name="Jiang Y."/>
            <person name="Adhikari A."/>
            <person name="Zheng C.-J."/>
            <person name="Schuster L."/>
            <person name="Cowan T.M."/>
            <person name="Smanski M.J."/>
            <person name="Chevrette M.G."/>
            <person name="De Carvalho L.P.S."/>
            <person name="Shen B."/>
        </authorList>
    </citation>
    <scope>NUCLEOTIDE SEQUENCE [LARGE SCALE GENOMIC DNA]</scope>
    <source>
        <strain evidence="2 3">NPDC048946</strain>
    </source>
</reference>
<dbReference type="EMBL" id="JBEZFP010000015">
    <property type="protein sequence ID" value="MEU8133589.1"/>
    <property type="molecule type" value="Genomic_DNA"/>
</dbReference>
<keyword evidence="1" id="KW-0472">Membrane</keyword>
<organism evidence="2 3">
    <name type="scientific">Streptodolium elevatio</name>
    <dbReference type="NCBI Taxonomy" id="3157996"/>
    <lineage>
        <taxon>Bacteria</taxon>
        <taxon>Bacillati</taxon>
        <taxon>Actinomycetota</taxon>
        <taxon>Actinomycetes</taxon>
        <taxon>Kitasatosporales</taxon>
        <taxon>Streptomycetaceae</taxon>
        <taxon>Streptodolium</taxon>
    </lineage>
</organism>
<dbReference type="Proteomes" id="UP001551482">
    <property type="component" value="Unassembled WGS sequence"/>
</dbReference>
<evidence type="ECO:0000313" key="3">
    <source>
        <dbReference type="Proteomes" id="UP001551482"/>
    </source>
</evidence>
<comment type="caution">
    <text evidence="2">The sequence shown here is derived from an EMBL/GenBank/DDBJ whole genome shotgun (WGS) entry which is preliminary data.</text>
</comment>
<protein>
    <submittedName>
        <fullName evidence="2">Uncharacterized protein</fullName>
    </submittedName>
</protein>
<sequence length="99" mass="10840">MRTTRAYRTHANPIAMVIRVVTAIVVGIIVLHILLVLLEANPANDLVRTMGDWAGSLTEWSENLFTPDSYKARIFVNEGLAAVIYALIGGALSRAATRF</sequence>